<dbReference type="GO" id="GO:0016787">
    <property type="term" value="F:hydrolase activity"/>
    <property type="evidence" value="ECO:0007669"/>
    <property type="project" value="UniProtKB-KW"/>
</dbReference>
<reference evidence="2" key="1">
    <citation type="submission" date="2024-08" db="EMBL/GenBank/DDBJ databases">
        <authorList>
            <person name="Yu S.T."/>
        </authorList>
    </citation>
    <scope>NUCLEOTIDE SEQUENCE</scope>
    <source>
        <strain evidence="2">R33</strain>
    </source>
</reference>
<organism evidence="2">
    <name type="scientific">Streptomyces sp. R33</name>
    <dbReference type="NCBI Taxonomy" id="3238629"/>
    <lineage>
        <taxon>Bacteria</taxon>
        <taxon>Bacillati</taxon>
        <taxon>Actinomycetota</taxon>
        <taxon>Actinomycetes</taxon>
        <taxon>Kitasatosporales</taxon>
        <taxon>Streptomycetaceae</taxon>
        <taxon>Streptomyces</taxon>
    </lineage>
</organism>
<dbReference type="EMBL" id="CP165727">
    <property type="protein sequence ID" value="XDV66070.1"/>
    <property type="molecule type" value="Genomic_DNA"/>
</dbReference>
<dbReference type="InterPro" id="IPR036412">
    <property type="entry name" value="HAD-like_sf"/>
</dbReference>
<evidence type="ECO:0000313" key="2">
    <source>
        <dbReference type="EMBL" id="XDV66070.1"/>
    </source>
</evidence>
<sequence length="124" mass="12925">MKPVPYPLLAVAGTLGIEPAALVLIGDSTTDVEAARAAGVRSIGFARQASEAGHPCRCRRGRRRGRHGFRCGRARFGGRRAAAGIAPTCTKADRAVRGWAVPGPSEVVQGQPPTANDDQDRAGP</sequence>
<dbReference type="Gene3D" id="3.40.50.1000">
    <property type="entry name" value="HAD superfamily/HAD-like"/>
    <property type="match status" value="1"/>
</dbReference>
<dbReference type="SUPFAM" id="SSF56784">
    <property type="entry name" value="HAD-like"/>
    <property type="match status" value="1"/>
</dbReference>
<dbReference type="AlphaFoldDB" id="A0AB39Y8Z0"/>
<proteinExistence type="predicted"/>
<protein>
    <submittedName>
        <fullName evidence="2">HAD hydrolase-like protein</fullName>
    </submittedName>
</protein>
<feature type="region of interest" description="Disordered" evidence="1">
    <location>
        <begin position="100"/>
        <end position="124"/>
    </location>
</feature>
<dbReference type="Pfam" id="PF13242">
    <property type="entry name" value="Hydrolase_like"/>
    <property type="match status" value="1"/>
</dbReference>
<name>A0AB39Y8Z0_9ACTN</name>
<keyword evidence="2" id="KW-0378">Hydrolase</keyword>
<dbReference type="InterPro" id="IPR023214">
    <property type="entry name" value="HAD_sf"/>
</dbReference>
<accession>A0AB39Y8Z0</accession>
<evidence type="ECO:0000256" key="1">
    <source>
        <dbReference type="SAM" id="MobiDB-lite"/>
    </source>
</evidence>
<gene>
    <name evidence="2" type="ORF">AB5J51_25655</name>
</gene>